<evidence type="ECO:0000313" key="2">
    <source>
        <dbReference type="Proteomes" id="UP000323136"/>
    </source>
</evidence>
<reference evidence="1 2" key="1">
    <citation type="submission" date="2019-07" db="EMBL/GenBank/DDBJ databases">
        <title>Genomic Encyclopedia of Type Strains, Phase IV (KMG-IV): sequencing the most valuable type-strain genomes for metagenomic binning, comparative biology and taxonomic classification.</title>
        <authorList>
            <person name="Goeker M."/>
        </authorList>
    </citation>
    <scope>NUCLEOTIDE SEQUENCE [LARGE SCALE GENOMIC DNA]</scope>
    <source>
        <strain evidence="1 2">DSM 18961</strain>
    </source>
</reference>
<organism evidence="1 2">
    <name type="scientific">Tenacibaculum adriaticum</name>
    <dbReference type="NCBI Taxonomy" id="413713"/>
    <lineage>
        <taxon>Bacteria</taxon>
        <taxon>Pseudomonadati</taxon>
        <taxon>Bacteroidota</taxon>
        <taxon>Flavobacteriia</taxon>
        <taxon>Flavobacteriales</taxon>
        <taxon>Flavobacteriaceae</taxon>
        <taxon>Tenacibaculum</taxon>
    </lineage>
</organism>
<accession>A0A5S5DY97</accession>
<evidence type="ECO:0000313" key="1">
    <source>
        <dbReference type="EMBL" id="TYQ00007.1"/>
    </source>
</evidence>
<comment type="caution">
    <text evidence="1">The sequence shown here is derived from an EMBL/GenBank/DDBJ whole genome shotgun (WGS) entry which is preliminary data.</text>
</comment>
<dbReference type="Proteomes" id="UP000323136">
    <property type="component" value="Unassembled WGS sequence"/>
</dbReference>
<sequence>MKKYSEAEVNKLISSFTSKKLPVNEWTHEAHVIVAIWHNWNFGFNEALEMVRSKIISYNESVGTLNTENSGYHETLTVFWMIHTKSFVNENNFSSIEEASNAILNSEISLKNIPFEYYTKEILFSPIARKKWVNGDLKEISLINDKDQTKLIFYYEE</sequence>
<dbReference type="AlphaFoldDB" id="A0A5S5DY97"/>
<dbReference type="RefSeq" id="WP_148868697.1">
    <property type="nucleotide sequence ID" value="NZ_VNIA01000001.1"/>
</dbReference>
<dbReference type="EMBL" id="VNIA01000001">
    <property type="protein sequence ID" value="TYQ00007.1"/>
    <property type="molecule type" value="Genomic_DNA"/>
</dbReference>
<proteinExistence type="predicted"/>
<gene>
    <name evidence="1" type="ORF">C7447_101615</name>
</gene>
<name>A0A5S5DY97_9FLAO</name>
<keyword evidence="2" id="KW-1185">Reference proteome</keyword>
<dbReference type="OrthoDB" id="117988at2"/>
<protein>
    <submittedName>
        <fullName evidence="1">Uncharacterized protein</fullName>
    </submittedName>
</protein>